<dbReference type="GeneID" id="85435264"/>
<dbReference type="RefSeq" id="XP_060420288.1">
    <property type="nucleotide sequence ID" value="XM_060551024.1"/>
</dbReference>
<evidence type="ECO:0000313" key="1">
    <source>
        <dbReference type="EMBL" id="KAK1599699.1"/>
    </source>
</evidence>
<proteinExistence type="predicted"/>
<evidence type="ECO:0000313" key="2">
    <source>
        <dbReference type="Proteomes" id="UP001230504"/>
    </source>
</evidence>
<reference evidence="1" key="1">
    <citation type="submission" date="2021-06" db="EMBL/GenBank/DDBJ databases">
        <title>Comparative genomics, transcriptomics and evolutionary studies reveal genomic signatures of adaptation to plant cell wall in hemibiotrophic fungi.</title>
        <authorList>
            <consortium name="DOE Joint Genome Institute"/>
            <person name="Baroncelli R."/>
            <person name="Diaz J.F."/>
            <person name="Benocci T."/>
            <person name="Peng M."/>
            <person name="Battaglia E."/>
            <person name="Haridas S."/>
            <person name="Andreopoulos W."/>
            <person name="Labutti K."/>
            <person name="Pangilinan J."/>
            <person name="Floch G.L."/>
            <person name="Makela M.R."/>
            <person name="Henrissat B."/>
            <person name="Grigoriev I.V."/>
            <person name="Crouch J.A."/>
            <person name="De Vries R.P."/>
            <person name="Sukno S.A."/>
            <person name="Thon M.R."/>
        </authorList>
    </citation>
    <scope>NUCLEOTIDE SEQUENCE</scope>
    <source>
        <strain evidence="1">CBS 125086</strain>
    </source>
</reference>
<name>A0AAD8QEM2_9PEZI</name>
<comment type="caution">
    <text evidence="1">The sequence shown here is derived from an EMBL/GenBank/DDBJ whole genome shotgun (WGS) entry which is preliminary data.</text>
</comment>
<keyword evidence="2" id="KW-1185">Reference proteome</keyword>
<protein>
    <submittedName>
        <fullName evidence="1">Uncharacterized protein</fullName>
    </submittedName>
</protein>
<dbReference type="AlphaFoldDB" id="A0AAD8QEM2"/>
<organism evidence="1 2">
    <name type="scientific">Colletotrichum navitas</name>
    <dbReference type="NCBI Taxonomy" id="681940"/>
    <lineage>
        <taxon>Eukaryota</taxon>
        <taxon>Fungi</taxon>
        <taxon>Dikarya</taxon>
        <taxon>Ascomycota</taxon>
        <taxon>Pezizomycotina</taxon>
        <taxon>Sordariomycetes</taxon>
        <taxon>Hypocreomycetidae</taxon>
        <taxon>Glomerellales</taxon>
        <taxon>Glomerellaceae</taxon>
        <taxon>Colletotrichum</taxon>
        <taxon>Colletotrichum graminicola species complex</taxon>
    </lineage>
</organism>
<gene>
    <name evidence="1" type="ORF">LY79DRAFT_147578</name>
</gene>
<sequence length="100" mass="10874">MCNYNARNSGGAYMGFDVGGMAIGLQFLCEPLLCFFSSRGVLLASFLQGSATCQRCLFAIYQTTSSLSAANASFGYTVPVIRWSRRLEDNTSSMMIKNEG</sequence>
<dbReference type="Proteomes" id="UP001230504">
    <property type="component" value="Unassembled WGS sequence"/>
</dbReference>
<accession>A0AAD8QEM2</accession>
<dbReference type="EMBL" id="JAHLJV010000002">
    <property type="protein sequence ID" value="KAK1599699.1"/>
    <property type="molecule type" value="Genomic_DNA"/>
</dbReference>